<gene>
    <name evidence="6" type="ORF">V5799_005838</name>
</gene>
<dbReference type="InterPro" id="IPR039036">
    <property type="entry name" value="Granulin_fam"/>
</dbReference>
<evidence type="ECO:0000256" key="2">
    <source>
        <dbReference type="ARBA" id="ARBA00010093"/>
    </source>
</evidence>
<comment type="subcellular location">
    <subcellularLocation>
        <location evidence="1">Secreted</location>
    </subcellularLocation>
</comment>
<evidence type="ECO:0000259" key="5">
    <source>
        <dbReference type="PROSITE" id="PS00799"/>
    </source>
</evidence>
<comment type="caution">
    <text evidence="6">The sequence shown here is derived from an EMBL/GenBank/DDBJ whole genome shotgun (WGS) entry which is preliminary data.</text>
</comment>
<reference evidence="6 7" key="1">
    <citation type="journal article" date="2023" name="Arcadia Sci">
        <title>De novo assembly of a long-read Amblyomma americanum tick genome.</title>
        <authorList>
            <person name="Chou S."/>
            <person name="Poskanzer K.E."/>
            <person name="Rollins M."/>
            <person name="Thuy-Boun P.S."/>
        </authorList>
    </citation>
    <scope>NUCLEOTIDE SEQUENCE [LARGE SCALE GENOMIC DNA]</scope>
    <source>
        <strain evidence="6">F_SG_1</strain>
        <tissue evidence="6">Salivary glands</tissue>
    </source>
</reference>
<dbReference type="PANTHER" id="PTHR12274">
    <property type="entry name" value="GRANULIN"/>
    <property type="match status" value="1"/>
</dbReference>
<evidence type="ECO:0000256" key="4">
    <source>
        <dbReference type="ARBA" id="ARBA00023157"/>
    </source>
</evidence>
<dbReference type="SMART" id="SM00277">
    <property type="entry name" value="GRAN"/>
    <property type="match status" value="14"/>
</dbReference>
<evidence type="ECO:0000256" key="1">
    <source>
        <dbReference type="ARBA" id="ARBA00004613"/>
    </source>
</evidence>
<keyword evidence="3" id="KW-0964">Secreted</keyword>
<dbReference type="SUPFAM" id="SSF57277">
    <property type="entry name" value="Granulin repeat"/>
    <property type="match status" value="12"/>
</dbReference>
<evidence type="ECO:0000256" key="3">
    <source>
        <dbReference type="ARBA" id="ARBA00022525"/>
    </source>
</evidence>
<dbReference type="Gene3D" id="2.10.25.160">
    <property type="entry name" value="Granulin"/>
    <property type="match status" value="14"/>
</dbReference>
<comment type="similarity">
    <text evidence="2">Belongs to the granulin family.</text>
</comment>
<dbReference type="AlphaFoldDB" id="A0AAQ4DY42"/>
<sequence length="1219" mass="130967">MAKKVEPVVQAPKTSATNAELVPCPDGSYCNDGQTCCLLSSGGYGCCPYAHAKCCSDHASCCPEGYQCKVSTHQCIHATSNHTVAMAKKVEPVIQAPRAPATKGNAEFVPCPDGSYCNDGQTCCLLSSGGYGCCPYAHAKCCSDHASCCPEGYQCKVSTHQCIHATSNHTVAMAKKVEPVIQAPKTPASELTDRLVPCPDGSYCNDGQTCCLLSSGGYGCCPYTHAECCSDHASCCPEGYQCKVSTHQCVHAASNHTVAMAKKVEPVVLAPRTPASELSTGNVPCPGGSYCKDNQTCCLLASGQYGCCPYPHAECCSDFQSCCPEGYLCNLSTRQCIHGTSNHTVAMVRKVNANRGHIKTDESKLSVGNIRCPDGNYCFDGQTCCLLVSGHYGCCPYSHAECCSDHVSCCPEGYQCKLSTHQCVHASSNHTVAMVRKLNPISPVPEKESPNVNELSAGNIRCPDGNYCYDGQTCCLLVSGHYGCCPYSHAECCSDHLSCCPEGYQCKISTHQCVHASSNHTVAMVRKLHPINPVAREATPTVNAGLLPCPDGSYCQNTQTCCLLTSGRYGCCPYSHAECCSDHLSCCPEGYQCKVSTHQCIHATSNHSVAMAQKVDPIVPTPRRALPEADVDLLPCPDGSYCQNTQTCCLLTSGRYGCCPYSHAQCCSDHLSCCPEGYRCKVSTHQCIHSWSNHSVAMAQKVDPVVAAPLEVEADSNAELLRCPDGSYCQNTQTCCLLTSGRYGCCPYSHAQCCSDHLSCCPEGYRCKVSTHQCIHSWSNHSVAMALKVDPVVAAPQDVEVDSNAELLPCPDGSYCQNTQTCCLLTSGRYGCCPYSHAQCCSDHLSCCPEGYRCKVSTHQCIHSWSNHSVAMALKVDPVVAAPQEVEADSNAELLPCPDGSYCQNTQTCCLLTSGRYGCCPYSHAQCCSDHLSCCPEGYRCKVSTHQCIHAWSNHSVAMAPKVDSVIPAHLRVSPRTDDVNCPDGHKCLTDQTCCQLSSGHYGCCPLPKAVCCEDHKSCCPAGYVCHVSTQTCQIGAQSVPMVQKVPGFKDAALIGPSQRNDLSVVCPDGSECDNDQTCCELKDGTYGCCIYNQAVCCDDKEHCCPQGYTCDTAAGKCLSGNRVAPALLKVQSRRREPTQPTEYKTCPDESSCPEKMTCCKSNNSTYVCCPFSEATCCKDAEHCCPKGFRCDEVHRTCVHQLHPDEGPESKKFLTTLRP</sequence>
<dbReference type="GO" id="GO:0005576">
    <property type="term" value="C:extracellular region"/>
    <property type="evidence" value="ECO:0007669"/>
    <property type="project" value="UniProtKB-SubCell"/>
</dbReference>
<name>A0AAQ4DY42_AMBAM</name>
<dbReference type="Pfam" id="PF00396">
    <property type="entry name" value="Granulin"/>
    <property type="match status" value="14"/>
</dbReference>
<dbReference type="PANTHER" id="PTHR12274:SF3">
    <property type="entry name" value="PROGRANULIN"/>
    <property type="match status" value="1"/>
</dbReference>
<evidence type="ECO:0000313" key="7">
    <source>
        <dbReference type="Proteomes" id="UP001321473"/>
    </source>
</evidence>
<protein>
    <recommendedName>
        <fullName evidence="5">Granulins domain-containing protein</fullName>
    </recommendedName>
</protein>
<dbReference type="Proteomes" id="UP001321473">
    <property type="component" value="Unassembled WGS sequence"/>
</dbReference>
<feature type="domain" description="Granulins" evidence="5">
    <location>
        <begin position="1178"/>
        <end position="1191"/>
    </location>
</feature>
<evidence type="ECO:0000313" key="6">
    <source>
        <dbReference type="EMBL" id="KAK8767382.1"/>
    </source>
</evidence>
<accession>A0AAQ4DY42</accession>
<dbReference type="InterPro" id="IPR037277">
    <property type="entry name" value="Granulin_sf"/>
</dbReference>
<feature type="domain" description="Granulins" evidence="5">
    <location>
        <begin position="1098"/>
        <end position="1111"/>
    </location>
</feature>
<proteinExistence type="inferred from homology"/>
<dbReference type="EMBL" id="JARKHS020025516">
    <property type="protein sequence ID" value="KAK8767382.1"/>
    <property type="molecule type" value="Genomic_DNA"/>
</dbReference>
<dbReference type="InterPro" id="IPR000118">
    <property type="entry name" value="Granulin"/>
</dbReference>
<keyword evidence="4" id="KW-1015">Disulfide bond</keyword>
<organism evidence="6 7">
    <name type="scientific">Amblyomma americanum</name>
    <name type="common">Lone star tick</name>
    <dbReference type="NCBI Taxonomy" id="6943"/>
    <lineage>
        <taxon>Eukaryota</taxon>
        <taxon>Metazoa</taxon>
        <taxon>Ecdysozoa</taxon>
        <taxon>Arthropoda</taxon>
        <taxon>Chelicerata</taxon>
        <taxon>Arachnida</taxon>
        <taxon>Acari</taxon>
        <taxon>Parasitiformes</taxon>
        <taxon>Ixodida</taxon>
        <taxon>Ixodoidea</taxon>
        <taxon>Ixodidae</taxon>
        <taxon>Amblyomminae</taxon>
        <taxon>Amblyomma</taxon>
    </lineage>
</organism>
<keyword evidence="7" id="KW-1185">Reference proteome</keyword>
<dbReference type="PROSITE" id="PS00799">
    <property type="entry name" value="GRANULINS"/>
    <property type="match status" value="2"/>
</dbReference>